<dbReference type="GO" id="GO:0005576">
    <property type="term" value="C:extracellular region"/>
    <property type="evidence" value="ECO:0007669"/>
    <property type="project" value="UniProtKB-SubCell"/>
</dbReference>
<feature type="domain" description="CFEM" evidence="16">
    <location>
        <begin position="38"/>
        <end position="77"/>
    </location>
</feature>
<keyword evidence="7 14" id="KW-0812">Transmembrane</keyword>
<dbReference type="Proteomes" id="UP000660729">
    <property type="component" value="Unassembled WGS sequence"/>
</dbReference>
<evidence type="ECO:0000256" key="9">
    <source>
        <dbReference type="ARBA" id="ARBA00022989"/>
    </source>
</evidence>
<evidence type="ECO:0000256" key="1">
    <source>
        <dbReference type="ARBA" id="ARBA00004141"/>
    </source>
</evidence>
<evidence type="ECO:0000259" key="16">
    <source>
        <dbReference type="Pfam" id="PF05730"/>
    </source>
</evidence>
<dbReference type="InterPro" id="IPR049326">
    <property type="entry name" value="Rhodopsin_dom_fungi"/>
</dbReference>
<evidence type="ECO:0000256" key="5">
    <source>
        <dbReference type="ARBA" id="ARBA00022525"/>
    </source>
</evidence>
<feature type="transmembrane region" description="Helical" evidence="14">
    <location>
        <begin position="223"/>
        <end position="244"/>
    </location>
</feature>
<feature type="transmembrane region" description="Helical" evidence="14">
    <location>
        <begin position="346"/>
        <end position="367"/>
    </location>
</feature>
<evidence type="ECO:0000256" key="3">
    <source>
        <dbReference type="ARBA" id="ARBA00004613"/>
    </source>
</evidence>
<name>A0A8H6VKV8_9PEZI</name>
<keyword evidence="11" id="KW-1015">Disulfide bond</keyword>
<evidence type="ECO:0000256" key="12">
    <source>
        <dbReference type="ARBA" id="ARBA00023288"/>
    </source>
</evidence>
<evidence type="ECO:0000259" key="17">
    <source>
        <dbReference type="Pfam" id="PF20684"/>
    </source>
</evidence>
<evidence type="ECO:0000256" key="4">
    <source>
        <dbReference type="ARBA" id="ARBA00010031"/>
    </source>
</evidence>
<comment type="subcellular location">
    <subcellularLocation>
        <location evidence="2">Membrane</location>
        <topology evidence="2">Lipid-anchor</topology>
        <topology evidence="2">GPI-anchor</topology>
    </subcellularLocation>
    <subcellularLocation>
        <location evidence="1">Membrane</location>
        <topology evidence="1">Multi-pass membrane protein</topology>
    </subcellularLocation>
    <subcellularLocation>
        <location evidence="3">Secreted</location>
    </subcellularLocation>
</comment>
<dbReference type="Pfam" id="PF05730">
    <property type="entry name" value="CFEM"/>
    <property type="match status" value="1"/>
</dbReference>
<evidence type="ECO:0000256" key="13">
    <source>
        <dbReference type="ARBA" id="ARBA00038359"/>
    </source>
</evidence>
<sequence>MWPLSYIVVAILTATTHALDNLTDDQKAARQAKAVELLPTIPKCGLACLETVILASPCGVTDLDCTCPNATIVEQVTTLHLTHRPATKNVTDTMCGKPVRSRKNVVVNISIGGMVVVLLAYLARIASKLHITSNGLIFSELGWDDFAMTLSVLFAVPFFSMSRHFTRIGFGSDIWTLSYDHITKCLIFFFADELLYIAALSTVKIAVLLTYLRFFSARKFRQLVHIMIGVNVCYYLAFTLATIFQCKPVSLSWTRWDGEHKGKCVSFNGLGWSSAIVNIVIDLIVIGMPMPLLWNMRLGFRKKLMVMAMFGVGFFVTCISILRLHILVSYGKAANFTWVYVPLGYWFKLEMVAAIFCACMPAMRTLLRRMFPASMTGSSKGGDTTGATTGLSGHTLATDTYKSGDTEHFVPLKDISKFSDTKSEA</sequence>
<gene>
    <name evidence="18" type="ORF">HII31_08144</name>
</gene>
<feature type="transmembrane region" description="Helical" evidence="14">
    <location>
        <begin position="186"/>
        <end position="211"/>
    </location>
</feature>
<proteinExistence type="inferred from homology"/>
<feature type="domain" description="Rhodopsin" evidence="17">
    <location>
        <begin position="137"/>
        <end position="369"/>
    </location>
</feature>
<dbReference type="InterPro" id="IPR008427">
    <property type="entry name" value="Extracellular_membr_CFEM_dom"/>
</dbReference>
<comment type="similarity">
    <text evidence="13">Belongs to the SAT4 family.</text>
</comment>
<dbReference type="Pfam" id="PF20684">
    <property type="entry name" value="Fung_rhodopsin"/>
    <property type="match status" value="1"/>
</dbReference>
<accession>A0A8H6VKV8</accession>
<feature type="signal peptide" evidence="15">
    <location>
        <begin position="1"/>
        <end position="18"/>
    </location>
</feature>
<dbReference type="EMBL" id="JABCIY010000169">
    <property type="protein sequence ID" value="KAF7190430.1"/>
    <property type="molecule type" value="Genomic_DNA"/>
</dbReference>
<organism evidence="18 19">
    <name type="scientific">Pseudocercospora fuligena</name>
    <dbReference type="NCBI Taxonomy" id="685502"/>
    <lineage>
        <taxon>Eukaryota</taxon>
        <taxon>Fungi</taxon>
        <taxon>Dikarya</taxon>
        <taxon>Ascomycota</taxon>
        <taxon>Pezizomycotina</taxon>
        <taxon>Dothideomycetes</taxon>
        <taxon>Dothideomycetidae</taxon>
        <taxon>Mycosphaerellales</taxon>
        <taxon>Mycosphaerellaceae</taxon>
        <taxon>Pseudocercospora</taxon>
    </lineage>
</organism>
<comment type="similarity">
    <text evidence="4">Belongs to the RBT5 family.</text>
</comment>
<dbReference type="GO" id="GO:0098552">
    <property type="term" value="C:side of membrane"/>
    <property type="evidence" value="ECO:0007669"/>
    <property type="project" value="UniProtKB-KW"/>
</dbReference>
<keyword evidence="6" id="KW-0325">Glycoprotein</keyword>
<evidence type="ECO:0000256" key="10">
    <source>
        <dbReference type="ARBA" id="ARBA00023136"/>
    </source>
</evidence>
<evidence type="ECO:0000256" key="15">
    <source>
        <dbReference type="SAM" id="SignalP"/>
    </source>
</evidence>
<keyword evidence="6" id="KW-0336">GPI-anchor</keyword>
<dbReference type="OrthoDB" id="2496787at2759"/>
<comment type="caution">
    <text evidence="18">The sequence shown here is derived from an EMBL/GenBank/DDBJ whole genome shotgun (WGS) entry which is preliminary data.</text>
</comment>
<evidence type="ECO:0000256" key="11">
    <source>
        <dbReference type="ARBA" id="ARBA00023157"/>
    </source>
</evidence>
<keyword evidence="10 14" id="KW-0472">Membrane</keyword>
<evidence type="ECO:0000256" key="6">
    <source>
        <dbReference type="ARBA" id="ARBA00022622"/>
    </source>
</evidence>
<dbReference type="PANTHER" id="PTHR33048">
    <property type="entry name" value="PTH11-LIKE INTEGRAL MEMBRANE PROTEIN (AFU_ORTHOLOGUE AFUA_5G11245)"/>
    <property type="match status" value="1"/>
</dbReference>
<protein>
    <submittedName>
        <fullName evidence="18">Satratoxin biosynthesis SC1 cluster protein 4</fullName>
    </submittedName>
</protein>
<dbReference type="AlphaFoldDB" id="A0A8H6VKV8"/>
<keyword evidence="9 14" id="KW-1133">Transmembrane helix</keyword>
<reference evidence="18" key="1">
    <citation type="submission" date="2020-04" db="EMBL/GenBank/DDBJ databases">
        <title>Draft genome resource of the tomato pathogen Pseudocercospora fuligena.</title>
        <authorList>
            <person name="Zaccaron A."/>
        </authorList>
    </citation>
    <scope>NUCLEOTIDE SEQUENCE</scope>
    <source>
        <strain evidence="18">PF001</strain>
    </source>
</reference>
<dbReference type="PANTHER" id="PTHR33048:SF160">
    <property type="entry name" value="SAT4 FAMILY MEMBRANE PROTEIN"/>
    <property type="match status" value="1"/>
</dbReference>
<keyword evidence="5" id="KW-0964">Secreted</keyword>
<evidence type="ECO:0000256" key="7">
    <source>
        <dbReference type="ARBA" id="ARBA00022692"/>
    </source>
</evidence>
<feature type="transmembrane region" description="Helical" evidence="14">
    <location>
        <begin position="105"/>
        <end position="125"/>
    </location>
</feature>
<evidence type="ECO:0000256" key="14">
    <source>
        <dbReference type="SAM" id="Phobius"/>
    </source>
</evidence>
<feature type="transmembrane region" description="Helical" evidence="14">
    <location>
        <begin position="306"/>
        <end position="326"/>
    </location>
</feature>
<keyword evidence="8 15" id="KW-0732">Signal</keyword>
<keyword evidence="12" id="KW-0449">Lipoprotein</keyword>
<keyword evidence="19" id="KW-1185">Reference proteome</keyword>
<evidence type="ECO:0000313" key="19">
    <source>
        <dbReference type="Proteomes" id="UP000660729"/>
    </source>
</evidence>
<dbReference type="InterPro" id="IPR052337">
    <property type="entry name" value="SAT4-like"/>
</dbReference>
<evidence type="ECO:0000313" key="18">
    <source>
        <dbReference type="EMBL" id="KAF7190430.1"/>
    </source>
</evidence>
<evidence type="ECO:0000256" key="2">
    <source>
        <dbReference type="ARBA" id="ARBA00004589"/>
    </source>
</evidence>
<feature type="transmembrane region" description="Helical" evidence="14">
    <location>
        <begin position="275"/>
        <end position="294"/>
    </location>
</feature>
<evidence type="ECO:0000256" key="8">
    <source>
        <dbReference type="ARBA" id="ARBA00022729"/>
    </source>
</evidence>
<feature type="chain" id="PRO_5034503758" evidence="15">
    <location>
        <begin position="19"/>
        <end position="425"/>
    </location>
</feature>